<gene>
    <name evidence="2" type="ORF">SI8410_12016830</name>
</gene>
<feature type="compositionally biased region" description="Basic and acidic residues" evidence="1">
    <location>
        <begin position="20"/>
        <end position="29"/>
    </location>
</feature>
<dbReference type="EMBL" id="LR746275">
    <property type="protein sequence ID" value="CAA7406152.1"/>
    <property type="molecule type" value="Genomic_DNA"/>
</dbReference>
<accession>A0A7I8L8N9</accession>
<dbReference type="PANTHER" id="PTHR31257:SF2">
    <property type="entry name" value="RICIN B-LIKE LECTIN EULS3"/>
    <property type="match status" value="1"/>
</dbReference>
<evidence type="ECO:0000256" key="1">
    <source>
        <dbReference type="SAM" id="MobiDB-lite"/>
    </source>
</evidence>
<protein>
    <submittedName>
        <fullName evidence="2">Uncharacterized protein</fullName>
    </submittedName>
</protein>
<name>A0A7I8L8N9_SPIIN</name>
<dbReference type="OrthoDB" id="7769065at2759"/>
<dbReference type="AlphaFoldDB" id="A0A7I8L8N9"/>
<evidence type="ECO:0000313" key="2">
    <source>
        <dbReference type="EMBL" id="CAA7406152.1"/>
    </source>
</evidence>
<dbReference type="PANTHER" id="PTHR31257">
    <property type="entry name" value="RICIN B-LIKE LECTIN EULS3"/>
    <property type="match status" value="1"/>
</dbReference>
<proteinExistence type="predicted"/>
<dbReference type="InterPro" id="IPR040249">
    <property type="entry name" value="Ricin_B-like_lectin_EULS3-like"/>
</dbReference>
<reference evidence="2" key="1">
    <citation type="submission" date="2020-02" db="EMBL/GenBank/DDBJ databases">
        <authorList>
            <person name="Scholz U."/>
            <person name="Mascher M."/>
            <person name="Fiebig A."/>
        </authorList>
    </citation>
    <scope>NUCLEOTIDE SEQUENCE</scope>
</reference>
<sequence>MEFPFGHQHHHRRGEEEEEEGRRGEERGHPPPGHQPYRPEGYGSRGGEEYQRAPHQHHGGGDYGYGGDSYQRPYPPPPHGGGYDSGPGFPTVQHVAHEVGPGSYQRPYPPAPHGGSYDSGPGFPVVQHVAHEVRPGAYERDQEGGRDHEGNRGHHGFPFVQHVSHESSGSGHFPANRRTVRIFTKAEENYSLTIREGKIILARANPNDEYQHWIKDEKFSTQVKDEEGLPCFALVNKVTGEAIKHSIGATHPVRLIPYNPKYLDESILWTESHDTGEGFRCIRMVNNIRLNFDAFHGDEDHGGVRDGTTVVLWEWLKGKNQRWKIVPYCKWLLFLFFSCDEFLIKVKKYGIR</sequence>
<dbReference type="CDD" id="cd23431">
    <property type="entry name" value="beta-trefoil_Ricin_AtEULS3-like"/>
    <property type="match status" value="1"/>
</dbReference>
<dbReference type="Gene3D" id="2.80.10.50">
    <property type="match status" value="1"/>
</dbReference>
<evidence type="ECO:0000313" key="3">
    <source>
        <dbReference type="Proteomes" id="UP000663760"/>
    </source>
</evidence>
<organism evidence="2 3">
    <name type="scientific">Spirodela intermedia</name>
    <name type="common">Intermediate duckweed</name>
    <dbReference type="NCBI Taxonomy" id="51605"/>
    <lineage>
        <taxon>Eukaryota</taxon>
        <taxon>Viridiplantae</taxon>
        <taxon>Streptophyta</taxon>
        <taxon>Embryophyta</taxon>
        <taxon>Tracheophyta</taxon>
        <taxon>Spermatophyta</taxon>
        <taxon>Magnoliopsida</taxon>
        <taxon>Liliopsida</taxon>
        <taxon>Araceae</taxon>
        <taxon>Lemnoideae</taxon>
        <taxon>Spirodela</taxon>
    </lineage>
</organism>
<feature type="region of interest" description="Disordered" evidence="1">
    <location>
        <begin position="1"/>
        <end position="123"/>
    </location>
</feature>
<keyword evidence="3" id="KW-1185">Reference proteome</keyword>
<dbReference type="SUPFAM" id="SSF50370">
    <property type="entry name" value="Ricin B-like lectins"/>
    <property type="match status" value="1"/>
</dbReference>
<dbReference type="InterPro" id="IPR035992">
    <property type="entry name" value="Ricin_B-like_lectins"/>
</dbReference>
<dbReference type="Proteomes" id="UP000663760">
    <property type="component" value="Chromosome 12"/>
</dbReference>